<evidence type="ECO:0000259" key="1">
    <source>
        <dbReference type="Pfam" id="PF00483"/>
    </source>
</evidence>
<dbReference type="Pfam" id="PF00483">
    <property type="entry name" value="NTP_transferase"/>
    <property type="match status" value="1"/>
</dbReference>
<dbReference type="Gene3D" id="3.90.550.10">
    <property type="entry name" value="Spore Coat Polysaccharide Biosynthesis Protein SpsA, Chain A"/>
    <property type="match status" value="1"/>
</dbReference>
<dbReference type="SUPFAM" id="SSF53448">
    <property type="entry name" value="Nucleotide-diphospho-sugar transferases"/>
    <property type="match status" value="1"/>
</dbReference>
<name>A0A0F9RUD5_9ZZZZ</name>
<dbReference type="InterPro" id="IPR005835">
    <property type="entry name" value="NTP_transferase_dom"/>
</dbReference>
<protein>
    <recommendedName>
        <fullName evidence="1">Nucleotidyl transferase domain-containing protein</fullName>
    </recommendedName>
</protein>
<organism evidence="2">
    <name type="scientific">marine sediment metagenome</name>
    <dbReference type="NCBI Taxonomy" id="412755"/>
    <lineage>
        <taxon>unclassified sequences</taxon>
        <taxon>metagenomes</taxon>
        <taxon>ecological metagenomes</taxon>
    </lineage>
</organism>
<sequence length="115" mass="13433">MDLVVGLLIGWAKVHYGTVIVEDEKITDFSEKSSNKKGFVSRGIYIFEPSIFEEIEHGRVVSLEKEVFPKLAEERKLYGYFHEGHFMDIGMPETYDVFKRNFLERLVMSPKNNVR</sequence>
<accession>A0A0F9RUD5</accession>
<dbReference type="InterPro" id="IPR050486">
    <property type="entry name" value="Mannose-1P_guanyltransferase"/>
</dbReference>
<reference evidence="2" key="1">
    <citation type="journal article" date="2015" name="Nature">
        <title>Complex archaea that bridge the gap between prokaryotes and eukaryotes.</title>
        <authorList>
            <person name="Spang A."/>
            <person name="Saw J.H."/>
            <person name="Jorgensen S.L."/>
            <person name="Zaremba-Niedzwiedzka K."/>
            <person name="Martijn J."/>
            <person name="Lind A.E."/>
            <person name="van Eijk R."/>
            <person name="Schleper C."/>
            <person name="Guy L."/>
            <person name="Ettema T.J."/>
        </authorList>
    </citation>
    <scope>NUCLEOTIDE SEQUENCE</scope>
</reference>
<dbReference type="AlphaFoldDB" id="A0A0F9RUD5"/>
<dbReference type="InterPro" id="IPR029044">
    <property type="entry name" value="Nucleotide-diphossugar_trans"/>
</dbReference>
<comment type="caution">
    <text evidence="2">The sequence shown here is derived from an EMBL/GenBank/DDBJ whole genome shotgun (WGS) entry which is preliminary data.</text>
</comment>
<proteinExistence type="predicted"/>
<gene>
    <name evidence="2" type="ORF">LCGC14_0602040</name>
</gene>
<feature type="non-terminal residue" evidence="2">
    <location>
        <position position="115"/>
    </location>
</feature>
<dbReference type="EMBL" id="LAZR01000969">
    <property type="protein sequence ID" value="KKN53507.1"/>
    <property type="molecule type" value="Genomic_DNA"/>
</dbReference>
<dbReference type="PANTHER" id="PTHR22572">
    <property type="entry name" value="SUGAR-1-PHOSPHATE GUANYL TRANSFERASE"/>
    <property type="match status" value="1"/>
</dbReference>
<evidence type="ECO:0000313" key="2">
    <source>
        <dbReference type="EMBL" id="KKN53507.1"/>
    </source>
</evidence>
<feature type="domain" description="Nucleotidyl transferase" evidence="1">
    <location>
        <begin position="15"/>
        <end position="95"/>
    </location>
</feature>